<dbReference type="SUPFAM" id="SSF52402">
    <property type="entry name" value="Adenine nucleotide alpha hydrolases-like"/>
    <property type="match status" value="1"/>
</dbReference>
<comment type="caution">
    <text evidence="7">Lacks conserved residue(s) required for the propagation of feature annotation.</text>
</comment>
<comment type="similarity">
    <text evidence="10">Belongs to the NAD synthetase family.</text>
</comment>
<evidence type="ECO:0000256" key="3">
    <source>
        <dbReference type="ARBA" id="ARBA00022598"/>
    </source>
</evidence>
<dbReference type="Gene3D" id="3.40.50.620">
    <property type="entry name" value="HUPs"/>
    <property type="match status" value="1"/>
</dbReference>
<feature type="region of interest" description="Disordered" evidence="11">
    <location>
        <begin position="472"/>
        <end position="493"/>
    </location>
</feature>
<evidence type="ECO:0000256" key="6">
    <source>
        <dbReference type="ARBA" id="ARBA00023027"/>
    </source>
</evidence>
<dbReference type="PROSITE" id="PS50263">
    <property type="entry name" value="CN_HYDROLASE"/>
    <property type="match status" value="1"/>
</dbReference>
<feature type="binding site" evidence="7">
    <location>
        <position position="124"/>
    </location>
    <ligand>
        <name>L-glutamine</name>
        <dbReference type="ChEBI" id="CHEBI:58359"/>
    </ligand>
</feature>
<feature type="binding site" evidence="7">
    <location>
        <position position="424"/>
    </location>
    <ligand>
        <name>ATP</name>
        <dbReference type="ChEBI" id="CHEBI:30616"/>
    </ligand>
</feature>
<comment type="similarity">
    <text evidence="2 7 8">In the C-terminal section; belongs to the NAD synthetase family.</text>
</comment>
<keyword evidence="4 7" id="KW-0547">Nucleotide-binding</keyword>
<evidence type="ECO:0000256" key="5">
    <source>
        <dbReference type="ARBA" id="ARBA00022840"/>
    </source>
</evidence>
<dbReference type="NCBIfam" id="NF010588">
    <property type="entry name" value="PRK13981.1"/>
    <property type="match status" value="1"/>
</dbReference>
<accession>A0ABN6NAW3</accession>
<dbReference type="Gene3D" id="3.60.110.10">
    <property type="entry name" value="Carbon-nitrogen hydrolase"/>
    <property type="match status" value="1"/>
</dbReference>
<dbReference type="CDD" id="cd00553">
    <property type="entry name" value="NAD_synthase"/>
    <property type="match status" value="1"/>
</dbReference>
<dbReference type="InterPro" id="IPR000132">
    <property type="entry name" value="Nitrilase/CN_hydratase_CS"/>
</dbReference>
<feature type="active site" description="Proton acceptor; for glutaminase activity" evidence="7">
    <location>
        <position position="44"/>
    </location>
</feature>
<evidence type="ECO:0000256" key="8">
    <source>
        <dbReference type="PIRNR" id="PIRNR006630"/>
    </source>
</evidence>
<dbReference type="PANTHER" id="PTHR23090">
    <property type="entry name" value="NH 3 /GLUTAMINE-DEPENDENT NAD + SYNTHETASE"/>
    <property type="match status" value="1"/>
</dbReference>
<keyword evidence="3 7" id="KW-0436">Ligase</keyword>
<dbReference type="CDD" id="cd07570">
    <property type="entry name" value="GAT_Gln-NAD-synth"/>
    <property type="match status" value="1"/>
</dbReference>
<evidence type="ECO:0000256" key="7">
    <source>
        <dbReference type="HAMAP-Rule" id="MF_02090"/>
    </source>
</evidence>
<feature type="binding site" evidence="7">
    <location>
        <position position="400"/>
    </location>
    <ligand>
        <name>deamido-NAD(+)</name>
        <dbReference type="ChEBI" id="CHEBI:58437"/>
        <note>ligand shared between two neighboring subunits</note>
    </ligand>
</feature>
<feature type="binding site" evidence="7">
    <location>
        <position position="193"/>
    </location>
    <ligand>
        <name>L-glutamine</name>
        <dbReference type="ChEBI" id="CHEBI:58359"/>
    </ligand>
</feature>
<comment type="function">
    <text evidence="7">Catalyzes the ATP-dependent amidation of deamido-NAD to form NAD. Uses L-glutamine as a nitrogen source.</text>
</comment>
<feature type="region of interest" description="Disordered" evidence="11">
    <location>
        <begin position="266"/>
        <end position="288"/>
    </location>
</feature>
<dbReference type="SUPFAM" id="SSF56317">
    <property type="entry name" value="Carbon-nitrogen hydrolase"/>
    <property type="match status" value="1"/>
</dbReference>
<dbReference type="HAMAP" id="MF_02090">
    <property type="entry name" value="NadE_glutamine_dep"/>
    <property type="match status" value="1"/>
</dbReference>
<dbReference type="PIRSF" id="PIRSF006630">
    <property type="entry name" value="NADS_GAT"/>
    <property type="match status" value="1"/>
</dbReference>
<evidence type="ECO:0000256" key="2">
    <source>
        <dbReference type="ARBA" id="ARBA00007145"/>
    </source>
</evidence>
<dbReference type="InterPro" id="IPR014729">
    <property type="entry name" value="Rossmann-like_a/b/a_fold"/>
</dbReference>
<feature type="active site" description="For glutaminase activity" evidence="7">
    <location>
        <position position="118"/>
    </location>
</feature>
<name>A0ABN6NAW3_9BACT</name>
<dbReference type="Pfam" id="PF00795">
    <property type="entry name" value="CN_hydrolase"/>
    <property type="match status" value="1"/>
</dbReference>
<keyword evidence="6 7" id="KW-0520">NAD</keyword>
<comment type="pathway">
    <text evidence="1 7 8">Cofactor biosynthesis; NAD(+) biosynthesis; NAD(+) from deamido-NAD(+) (L-Gln route): step 1/1.</text>
</comment>
<sequence length="570" mass="61195">MPPTVIALAQINTTVGDFAGNSAKIRAQVERARAQGAKLVVFPELALSGYPPRDFLDMPEFLARAARALAELAQPAEWSRGVAVVVGFPEGAADAPPPSVYNSAALIEGGRVAAVGRKSLLPTYDVFDEARYFVPAGESTSAESPALGARLGLSICEDIWNDKRFWVKPRYERDPLDELRGQGAGLILNISASPYSLGKPALRERMLSSAARRHGVPIAYVNQVGGNDSLVFDGASMLVGQDGAVLARAPLFEEALLVADLETGRATVEEEPGRPRPPAAPPRARDPEAEAEELFRALSLGVRDYVRKCGFKSAVIGLSGGIDSALTACLAADALGRENVLGVAMPSRYSSQHSRDDARALAANLGVRFEEVAIEPMHAAYLAQLEQVLGGPLGDLAAQNVQARIRGQILMALSNELGGLVLSTGNKSELAVGYCTLYGDMAGGLAAIGDLPKTLVYQVARAANRRAGRELIPENTFTKPPSAELKPDQTDQDTLPSYDELDDILAAHIEERLPFDTIVARGHRPETVRRVLRMVIMSEYKRRQAAPVLKVTAKAFGEGRRFPIAHGYRY</sequence>
<dbReference type="RefSeq" id="WP_248341642.1">
    <property type="nucleotide sequence ID" value="NZ_AP025592.1"/>
</dbReference>
<dbReference type="EMBL" id="AP025592">
    <property type="protein sequence ID" value="BDG09453.1"/>
    <property type="molecule type" value="Genomic_DNA"/>
</dbReference>
<organism evidence="13 14">
    <name type="scientific">Anaeromyxobacter paludicola</name>
    <dbReference type="NCBI Taxonomy" id="2918171"/>
    <lineage>
        <taxon>Bacteria</taxon>
        <taxon>Pseudomonadati</taxon>
        <taxon>Myxococcota</taxon>
        <taxon>Myxococcia</taxon>
        <taxon>Myxococcales</taxon>
        <taxon>Cystobacterineae</taxon>
        <taxon>Anaeromyxobacteraceae</taxon>
        <taxon>Anaeromyxobacter</taxon>
    </lineage>
</organism>
<feature type="domain" description="CN hydrolase" evidence="12">
    <location>
        <begin position="4"/>
        <end position="263"/>
    </location>
</feature>
<evidence type="ECO:0000256" key="9">
    <source>
        <dbReference type="PROSITE-ProRule" id="PRU10139"/>
    </source>
</evidence>
<evidence type="ECO:0000256" key="4">
    <source>
        <dbReference type="ARBA" id="ARBA00022741"/>
    </source>
</evidence>
<evidence type="ECO:0000259" key="12">
    <source>
        <dbReference type="PROSITE" id="PS50263"/>
    </source>
</evidence>
<reference evidence="14" key="1">
    <citation type="journal article" date="2022" name="Int. J. Syst. Evol. Microbiol.">
        <title>Anaeromyxobacter oryzae sp. nov., Anaeromyxobacter diazotrophicus sp. nov. and Anaeromyxobacter paludicola sp. nov., isolated from paddy soils.</title>
        <authorList>
            <person name="Itoh H."/>
            <person name="Xu Z."/>
            <person name="Mise K."/>
            <person name="Masuda Y."/>
            <person name="Ushijima N."/>
            <person name="Hayakawa C."/>
            <person name="Shiratori Y."/>
            <person name="Senoo K."/>
        </authorList>
    </citation>
    <scope>NUCLEOTIDE SEQUENCE [LARGE SCALE GENOMIC DNA]</scope>
    <source>
        <strain evidence="14">Red630</strain>
    </source>
</reference>
<feature type="active site" description="Proton acceptor" evidence="9">
    <location>
        <position position="44"/>
    </location>
</feature>
<comment type="catalytic activity">
    <reaction evidence="7 8">
        <text>deamido-NAD(+) + L-glutamine + ATP + H2O = L-glutamate + AMP + diphosphate + NAD(+) + H(+)</text>
        <dbReference type="Rhea" id="RHEA:24384"/>
        <dbReference type="ChEBI" id="CHEBI:15377"/>
        <dbReference type="ChEBI" id="CHEBI:15378"/>
        <dbReference type="ChEBI" id="CHEBI:29985"/>
        <dbReference type="ChEBI" id="CHEBI:30616"/>
        <dbReference type="ChEBI" id="CHEBI:33019"/>
        <dbReference type="ChEBI" id="CHEBI:57540"/>
        <dbReference type="ChEBI" id="CHEBI:58359"/>
        <dbReference type="ChEBI" id="CHEBI:58437"/>
        <dbReference type="ChEBI" id="CHEBI:456215"/>
        <dbReference type="EC" id="6.3.5.1"/>
    </reaction>
</comment>
<dbReference type="Pfam" id="PF02540">
    <property type="entry name" value="NAD_synthase"/>
    <property type="match status" value="1"/>
</dbReference>
<dbReference type="InterPro" id="IPR003694">
    <property type="entry name" value="NAD_synthase"/>
</dbReference>
<dbReference type="PROSITE" id="PS00920">
    <property type="entry name" value="NITRIL_CHT_1"/>
    <property type="match status" value="1"/>
</dbReference>
<dbReference type="NCBIfam" id="TIGR00552">
    <property type="entry name" value="nadE"/>
    <property type="match status" value="1"/>
</dbReference>
<evidence type="ECO:0000256" key="1">
    <source>
        <dbReference type="ARBA" id="ARBA00005188"/>
    </source>
</evidence>
<evidence type="ECO:0000313" key="13">
    <source>
        <dbReference type="EMBL" id="BDG09453.1"/>
    </source>
</evidence>
<feature type="binding site" evidence="7">
    <location>
        <position position="541"/>
    </location>
    <ligand>
        <name>deamido-NAD(+)</name>
        <dbReference type="ChEBI" id="CHEBI:58437"/>
        <note>ligand shared between two neighboring subunits</note>
    </ligand>
</feature>
<dbReference type="InterPro" id="IPR022310">
    <property type="entry name" value="NAD/GMP_synthase"/>
</dbReference>
<feature type="binding site" evidence="7">
    <location>
        <position position="429"/>
    </location>
    <ligand>
        <name>deamido-NAD(+)</name>
        <dbReference type="ChEBI" id="CHEBI:58437"/>
        <note>ligand shared between two neighboring subunits</note>
    </ligand>
</feature>
<keyword evidence="5 7" id="KW-0067">ATP-binding</keyword>
<evidence type="ECO:0000313" key="14">
    <source>
        <dbReference type="Proteomes" id="UP001162734"/>
    </source>
</evidence>
<feature type="binding site" evidence="7">
    <location>
        <position position="199"/>
    </location>
    <ligand>
        <name>L-glutamine</name>
        <dbReference type="ChEBI" id="CHEBI:58359"/>
    </ligand>
</feature>
<dbReference type="EC" id="6.3.5.1" evidence="7 8"/>
<dbReference type="InterPro" id="IPR014445">
    <property type="entry name" value="Gln-dep_NAD_synthase"/>
</dbReference>
<dbReference type="Proteomes" id="UP001162734">
    <property type="component" value="Chromosome"/>
</dbReference>
<gene>
    <name evidence="7" type="primary">nadE</name>
    <name evidence="13" type="ORF">AMPC_25660</name>
</gene>
<feature type="active site" description="Nucleophile; for glutaminase activity" evidence="7">
    <location>
        <position position="156"/>
    </location>
</feature>
<dbReference type="PANTHER" id="PTHR23090:SF9">
    <property type="entry name" value="GLUTAMINE-DEPENDENT NAD(+) SYNTHETASE"/>
    <property type="match status" value="1"/>
</dbReference>
<evidence type="ECO:0000256" key="11">
    <source>
        <dbReference type="SAM" id="MobiDB-lite"/>
    </source>
</evidence>
<evidence type="ECO:0000256" key="10">
    <source>
        <dbReference type="RuleBase" id="RU003811"/>
    </source>
</evidence>
<proteinExistence type="inferred from homology"/>
<feature type="binding site" evidence="7">
    <location>
        <begin position="317"/>
        <end position="324"/>
    </location>
    <ligand>
        <name>ATP</name>
        <dbReference type="ChEBI" id="CHEBI:30616"/>
    </ligand>
</feature>
<protein>
    <recommendedName>
        <fullName evidence="7 8">Glutamine-dependent NAD(+) synthetase</fullName>
        <ecNumber evidence="7 8">6.3.5.1</ecNumber>
    </recommendedName>
    <alternativeName>
        <fullName evidence="7 8">NAD(+) synthase [glutamine-hydrolyzing]</fullName>
    </alternativeName>
</protein>
<dbReference type="InterPro" id="IPR003010">
    <property type="entry name" value="C-N_Hydrolase"/>
</dbReference>
<keyword evidence="14" id="KW-1185">Reference proteome</keyword>
<dbReference type="InterPro" id="IPR036526">
    <property type="entry name" value="C-N_Hydrolase_sf"/>
</dbReference>